<evidence type="ECO:0000256" key="5">
    <source>
        <dbReference type="ARBA" id="ARBA00022801"/>
    </source>
</evidence>
<gene>
    <name evidence="9" type="ORF">AGLY_009581</name>
</gene>
<evidence type="ECO:0000313" key="10">
    <source>
        <dbReference type="Proteomes" id="UP000475862"/>
    </source>
</evidence>
<dbReference type="EMBL" id="VYZN01000037">
    <property type="protein sequence ID" value="KAE9533153.1"/>
    <property type="molecule type" value="Genomic_DNA"/>
</dbReference>
<evidence type="ECO:0000256" key="4">
    <source>
        <dbReference type="ARBA" id="ARBA00022729"/>
    </source>
</evidence>
<keyword evidence="8" id="KW-0812">Transmembrane</keyword>
<evidence type="ECO:0000256" key="7">
    <source>
        <dbReference type="ARBA" id="ARBA00023180"/>
    </source>
</evidence>
<proteinExistence type="inferred from homology"/>
<keyword evidence="6" id="KW-1015">Disulfide bond</keyword>
<keyword evidence="8" id="KW-0472">Membrane</keyword>
<evidence type="ECO:0000313" key="9">
    <source>
        <dbReference type="EMBL" id="KAE9533153.1"/>
    </source>
</evidence>
<dbReference type="InterPro" id="IPR050645">
    <property type="entry name" value="Histidine_acid_phosphatase"/>
</dbReference>
<dbReference type="AlphaFoldDB" id="A0A6G0THX8"/>
<keyword evidence="8" id="KW-1133">Transmembrane helix</keyword>
<evidence type="ECO:0000256" key="2">
    <source>
        <dbReference type="ARBA" id="ARBA00005375"/>
    </source>
</evidence>
<dbReference type="Gene3D" id="3.40.50.1240">
    <property type="entry name" value="Phosphoglycerate mutase-like"/>
    <property type="match status" value="1"/>
</dbReference>
<keyword evidence="4" id="KW-0732">Signal</keyword>
<evidence type="ECO:0000256" key="1">
    <source>
        <dbReference type="ARBA" id="ARBA00000032"/>
    </source>
</evidence>
<dbReference type="Proteomes" id="UP000475862">
    <property type="component" value="Unassembled WGS sequence"/>
</dbReference>
<keyword evidence="10" id="KW-1185">Reference proteome</keyword>
<dbReference type="CDD" id="cd07061">
    <property type="entry name" value="HP_HAP_like"/>
    <property type="match status" value="1"/>
</dbReference>
<dbReference type="InterPro" id="IPR029033">
    <property type="entry name" value="His_PPase_superfam"/>
</dbReference>
<dbReference type="InterPro" id="IPR000560">
    <property type="entry name" value="His_Pase_clade-2"/>
</dbReference>
<comment type="catalytic activity">
    <reaction evidence="1">
        <text>a phosphate monoester + H2O = an alcohol + phosphate</text>
        <dbReference type="Rhea" id="RHEA:15017"/>
        <dbReference type="ChEBI" id="CHEBI:15377"/>
        <dbReference type="ChEBI" id="CHEBI:30879"/>
        <dbReference type="ChEBI" id="CHEBI:43474"/>
        <dbReference type="ChEBI" id="CHEBI:67140"/>
        <dbReference type="EC" id="3.1.3.2"/>
    </reaction>
</comment>
<feature type="transmembrane region" description="Helical" evidence="8">
    <location>
        <begin position="27"/>
        <end position="47"/>
    </location>
</feature>
<dbReference type="SUPFAM" id="SSF53254">
    <property type="entry name" value="Phosphoglycerate mutase-like"/>
    <property type="match status" value="1"/>
</dbReference>
<keyword evidence="5" id="KW-0378">Hydrolase</keyword>
<keyword evidence="7" id="KW-0325">Glycoprotein</keyword>
<sequence length="402" mass="46678">MSQNENNQNNVSPKNKAPDLKNERRGAFAAILLSGVIITVFVVYYLILGEESRKKNSLQLVIAIFRQGDRSPLKWETYPNDLYSPMSEGTWPDGLGQLTNAGKLKSYEFGRRFRKRYSKFLPITYNSSLVLVQSTETDRTQMTASAFLAGAFPPNGKQIWNNDLQWIPIPIHSIPPDQDNILRVTKSCPAYDAEFEKAKNETEKQMLIKYETFFSYISNHTGLEIKHLSDVENIFNSLTIQQRNHLTLPSWVKVKNYMGLMENIVLEWLVTYSKTDFMKKLRSGKLIGEIVRLMRDKMDGRLNPDRKMFAYFSHEQTLIDFLHTLGMKNLFKPSYGASAFVELHKIKEEYYVKIMYTKTYDIPDILSLEMESQTSFLPTLEDFIISTENYVPKNWDKECQLK</sequence>
<dbReference type="OrthoDB" id="6573863at2759"/>
<evidence type="ECO:0000256" key="6">
    <source>
        <dbReference type="ARBA" id="ARBA00023157"/>
    </source>
</evidence>
<name>A0A6G0THX8_APHGL</name>
<dbReference type="GO" id="GO:0003993">
    <property type="term" value="F:acid phosphatase activity"/>
    <property type="evidence" value="ECO:0007669"/>
    <property type="project" value="UniProtKB-EC"/>
</dbReference>
<comment type="caution">
    <text evidence="9">The sequence shown here is derived from an EMBL/GenBank/DDBJ whole genome shotgun (WGS) entry which is preliminary data.</text>
</comment>
<dbReference type="EC" id="3.1.3.2" evidence="3"/>
<evidence type="ECO:0000256" key="3">
    <source>
        <dbReference type="ARBA" id="ARBA00012646"/>
    </source>
</evidence>
<dbReference type="PANTHER" id="PTHR11567">
    <property type="entry name" value="ACID PHOSPHATASE-RELATED"/>
    <property type="match status" value="1"/>
</dbReference>
<dbReference type="Pfam" id="PF00328">
    <property type="entry name" value="His_Phos_2"/>
    <property type="match status" value="1"/>
</dbReference>
<accession>A0A6G0THX8</accession>
<dbReference type="PANTHER" id="PTHR11567:SF211">
    <property type="entry name" value="PROSTATIC ACID PHOSPHATASE"/>
    <property type="match status" value="1"/>
</dbReference>
<evidence type="ECO:0000256" key="8">
    <source>
        <dbReference type="SAM" id="Phobius"/>
    </source>
</evidence>
<comment type="similarity">
    <text evidence="2">Belongs to the histidine acid phosphatase family.</text>
</comment>
<organism evidence="9 10">
    <name type="scientific">Aphis glycines</name>
    <name type="common">Soybean aphid</name>
    <dbReference type="NCBI Taxonomy" id="307491"/>
    <lineage>
        <taxon>Eukaryota</taxon>
        <taxon>Metazoa</taxon>
        <taxon>Ecdysozoa</taxon>
        <taxon>Arthropoda</taxon>
        <taxon>Hexapoda</taxon>
        <taxon>Insecta</taxon>
        <taxon>Pterygota</taxon>
        <taxon>Neoptera</taxon>
        <taxon>Paraneoptera</taxon>
        <taxon>Hemiptera</taxon>
        <taxon>Sternorrhyncha</taxon>
        <taxon>Aphidomorpha</taxon>
        <taxon>Aphidoidea</taxon>
        <taxon>Aphididae</taxon>
        <taxon>Aphidini</taxon>
        <taxon>Aphis</taxon>
        <taxon>Aphis</taxon>
    </lineage>
</organism>
<reference evidence="9 10" key="1">
    <citation type="submission" date="2019-08" db="EMBL/GenBank/DDBJ databases">
        <title>The genome of the soybean aphid Biotype 1, its phylome, world population structure and adaptation to the North American continent.</title>
        <authorList>
            <person name="Giordano R."/>
            <person name="Donthu R.K."/>
            <person name="Hernandez A.G."/>
            <person name="Wright C.L."/>
            <person name="Zimin A.V."/>
        </authorList>
    </citation>
    <scope>NUCLEOTIDE SEQUENCE [LARGE SCALE GENOMIC DNA]</scope>
    <source>
        <tissue evidence="9">Whole aphids</tissue>
    </source>
</reference>
<protein>
    <recommendedName>
        <fullName evidence="3">acid phosphatase</fullName>
        <ecNumber evidence="3">3.1.3.2</ecNumber>
    </recommendedName>
</protein>